<feature type="domain" description="B12-binding" evidence="6">
    <location>
        <begin position="7"/>
        <end position="135"/>
    </location>
</feature>
<dbReference type="OrthoDB" id="9041at2157"/>
<dbReference type="Gene3D" id="3.40.50.280">
    <property type="entry name" value="Cobalamin-binding domain"/>
    <property type="match status" value="1"/>
</dbReference>
<dbReference type="InterPro" id="IPR006159">
    <property type="entry name" value="Acid_CoA_mut_C"/>
</dbReference>
<dbReference type="GO" id="GO:0046872">
    <property type="term" value="F:metal ion binding"/>
    <property type="evidence" value="ECO:0007669"/>
    <property type="project" value="UniProtKB-KW"/>
</dbReference>
<dbReference type="InterPro" id="IPR036724">
    <property type="entry name" value="Cobalamin-bd_sf"/>
</dbReference>
<evidence type="ECO:0000256" key="2">
    <source>
        <dbReference type="ARBA" id="ARBA00022628"/>
    </source>
</evidence>
<reference evidence="7 8" key="1">
    <citation type="submission" date="2019-10" db="EMBL/GenBank/DDBJ databases">
        <title>Genome Sequences from Six Type Strain Members of the Archaeal Family Sulfolobaceae: Acidianus ambivalens, Acidianus infernus, Metallosphaera prunae, Stygiolobus azoricus, Sulfolobus metallicus, and Sulfurisphaera ohwakuensis.</title>
        <authorList>
            <person name="Counts J.A."/>
            <person name="Kelly R.M."/>
        </authorList>
    </citation>
    <scope>NUCLEOTIDE SEQUENCE [LARGE SCALE GENOMIC DNA]</scope>
    <source>
        <strain evidence="7 8">FC6</strain>
    </source>
</reference>
<accession>A0A650CQZ7</accession>
<name>A0A650CQZ7_9CREN</name>
<dbReference type="PANTHER" id="PTHR48101:SF3">
    <property type="entry name" value="COENZYME B12-DEPENDENT MUTASE"/>
    <property type="match status" value="1"/>
</dbReference>
<dbReference type="AlphaFoldDB" id="A0A650CQZ7"/>
<dbReference type="KEGG" id="sazo:D1868_09470"/>
<dbReference type="InterPro" id="IPR006158">
    <property type="entry name" value="Cobalamin-bd"/>
</dbReference>
<dbReference type="GO" id="GO:0016853">
    <property type="term" value="F:isomerase activity"/>
    <property type="evidence" value="ECO:0007669"/>
    <property type="project" value="UniProtKB-KW"/>
</dbReference>
<sequence>MMSQERRIKVLVAKLGLDGHDRGAKVIARALKDAGMEVVYTGLRQTPEQIVKAALQEDVDVIGVSILSGAHLELVPLVVQQMKEKGLNDVVLVVGGVIPPQDIPKLKEIGVDEVFLPGSSLKEITEKITKAVATKRGLKIAS</sequence>
<gene>
    <name evidence="7" type="ORF">D1868_09470</name>
</gene>
<dbReference type="GeneID" id="42799298"/>
<dbReference type="Proteomes" id="UP000423396">
    <property type="component" value="Chromosome"/>
</dbReference>
<dbReference type="RefSeq" id="WP_156007642.1">
    <property type="nucleotide sequence ID" value="NZ_CP045483.1"/>
</dbReference>
<evidence type="ECO:0000256" key="3">
    <source>
        <dbReference type="ARBA" id="ARBA00022723"/>
    </source>
</evidence>
<dbReference type="PROSITE" id="PS51332">
    <property type="entry name" value="B12_BINDING"/>
    <property type="match status" value="1"/>
</dbReference>
<evidence type="ECO:0000256" key="5">
    <source>
        <dbReference type="ARBA" id="ARBA00023285"/>
    </source>
</evidence>
<dbReference type="NCBIfam" id="TIGR00640">
    <property type="entry name" value="acid_CoA_mut_C"/>
    <property type="match status" value="1"/>
</dbReference>
<keyword evidence="5" id="KW-0170">Cobalt</keyword>
<dbReference type="SUPFAM" id="SSF52242">
    <property type="entry name" value="Cobalamin (vitamin B12)-binding domain"/>
    <property type="match status" value="1"/>
</dbReference>
<protein>
    <submittedName>
        <fullName evidence="7">Methylmalonyl-CoA mutase</fullName>
    </submittedName>
</protein>
<proteinExistence type="predicted"/>
<dbReference type="PANTHER" id="PTHR48101">
    <property type="entry name" value="METHYLMALONYL-COA MUTASE, MITOCHONDRIAL-RELATED"/>
    <property type="match status" value="1"/>
</dbReference>
<evidence type="ECO:0000259" key="6">
    <source>
        <dbReference type="PROSITE" id="PS51332"/>
    </source>
</evidence>
<keyword evidence="2" id="KW-0846">Cobalamin</keyword>
<evidence type="ECO:0000256" key="1">
    <source>
        <dbReference type="ARBA" id="ARBA00001922"/>
    </source>
</evidence>
<organism evidence="7 8">
    <name type="scientific">Stygiolobus azoricus</name>
    <dbReference type="NCBI Taxonomy" id="41675"/>
    <lineage>
        <taxon>Archaea</taxon>
        <taxon>Thermoproteota</taxon>
        <taxon>Thermoprotei</taxon>
        <taxon>Sulfolobales</taxon>
        <taxon>Sulfolobaceae</taxon>
        <taxon>Stygiolobus</taxon>
    </lineage>
</organism>
<evidence type="ECO:0000313" key="7">
    <source>
        <dbReference type="EMBL" id="QGR20193.1"/>
    </source>
</evidence>
<evidence type="ECO:0000256" key="4">
    <source>
        <dbReference type="ARBA" id="ARBA00023235"/>
    </source>
</evidence>
<dbReference type="Pfam" id="PF02310">
    <property type="entry name" value="B12-binding"/>
    <property type="match status" value="1"/>
</dbReference>
<keyword evidence="4" id="KW-0413">Isomerase</keyword>
<dbReference type="GO" id="GO:0031419">
    <property type="term" value="F:cobalamin binding"/>
    <property type="evidence" value="ECO:0007669"/>
    <property type="project" value="UniProtKB-KW"/>
</dbReference>
<keyword evidence="8" id="KW-1185">Reference proteome</keyword>
<dbReference type="EMBL" id="CP045483">
    <property type="protein sequence ID" value="QGR20193.1"/>
    <property type="molecule type" value="Genomic_DNA"/>
</dbReference>
<evidence type="ECO:0000313" key="8">
    <source>
        <dbReference type="Proteomes" id="UP000423396"/>
    </source>
</evidence>
<keyword evidence="3" id="KW-0479">Metal-binding</keyword>
<dbReference type="CDD" id="cd02071">
    <property type="entry name" value="MM_CoA_mut_B12_BD"/>
    <property type="match status" value="1"/>
</dbReference>
<comment type="cofactor">
    <cofactor evidence="1">
        <name>adenosylcob(III)alamin</name>
        <dbReference type="ChEBI" id="CHEBI:18408"/>
    </cofactor>
</comment>